<name>A0A9D1DS72_9FIRM</name>
<evidence type="ECO:0000313" key="1">
    <source>
        <dbReference type="EMBL" id="HIR58061.1"/>
    </source>
</evidence>
<dbReference type="InterPro" id="IPR027417">
    <property type="entry name" value="P-loop_NTPase"/>
</dbReference>
<organism evidence="1 2">
    <name type="scientific">Candidatus Gallacutalibacter pullicola</name>
    <dbReference type="NCBI Taxonomy" id="2840830"/>
    <lineage>
        <taxon>Bacteria</taxon>
        <taxon>Bacillati</taxon>
        <taxon>Bacillota</taxon>
        <taxon>Clostridia</taxon>
        <taxon>Eubacteriales</taxon>
        <taxon>Candidatus Gallacutalibacter</taxon>
    </lineage>
</organism>
<dbReference type="EMBL" id="DVHF01000130">
    <property type="protein sequence ID" value="HIR58061.1"/>
    <property type="molecule type" value="Genomic_DNA"/>
</dbReference>
<comment type="caution">
    <text evidence="1">The sequence shown here is derived from an EMBL/GenBank/DDBJ whole genome shotgun (WGS) entry which is preliminary data.</text>
</comment>
<sequence>MKKDVHYFLSSNSSRGFVSFLEPALREFDTVVRLEGWPVETAEPLLTEIAERAAEKQLDIDWIHNCLDNRPEGIFLPRASAAVIALPLSERSCNIFSLLSDENLRQAYREFDCALAEFERARHIHDEWEKIYISAMDFAAIDALAENTIEKLLGGKQSAEGHGICRDRYFGAATIHGSVDYIQNLTADLPHRYFIKGRPGTGKSTFLKKIGAAAAKRGFDVELYHCALDPESMDLVAVRELGFCVFDSTAPHEYFPEREGDEIIDVYDAAVRPGTDEDNRDALEAVQKRYKAQTAAASDHLKAAYRALQSFSAEYFVLDSAELERQKQEILRKIFG</sequence>
<dbReference type="Proteomes" id="UP000886785">
    <property type="component" value="Unassembled WGS sequence"/>
</dbReference>
<proteinExistence type="predicted"/>
<gene>
    <name evidence="1" type="ORF">IAA54_10360</name>
</gene>
<reference evidence="1" key="2">
    <citation type="journal article" date="2021" name="PeerJ">
        <title>Extensive microbial diversity within the chicken gut microbiome revealed by metagenomics and culture.</title>
        <authorList>
            <person name="Gilroy R."/>
            <person name="Ravi A."/>
            <person name="Getino M."/>
            <person name="Pursley I."/>
            <person name="Horton D.L."/>
            <person name="Alikhan N.F."/>
            <person name="Baker D."/>
            <person name="Gharbi K."/>
            <person name="Hall N."/>
            <person name="Watson M."/>
            <person name="Adriaenssens E.M."/>
            <person name="Foster-Nyarko E."/>
            <person name="Jarju S."/>
            <person name="Secka A."/>
            <person name="Antonio M."/>
            <person name="Oren A."/>
            <person name="Chaudhuri R.R."/>
            <person name="La Ragione R."/>
            <person name="Hildebrand F."/>
            <person name="Pallen M.J."/>
        </authorList>
    </citation>
    <scope>NUCLEOTIDE SEQUENCE</scope>
    <source>
        <strain evidence="1">ChiSjej1B19-7085</strain>
    </source>
</reference>
<dbReference type="SUPFAM" id="SSF52540">
    <property type="entry name" value="P-loop containing nucleoside triphosphate hydrolases"/>
    <property type="match status" value="1"/>
</dbReference>
<reference evidence="1" key="1">
    <citation type="submission" date="2020-10" db="EMBL/GenBank/DDBJ databases">
        <authorList>
            <person name="Gilroy R."/>
        </authorList>
    </citation>
    <scope>NUCLEOTIDE SEQUENCE</scope>
    <source>
        <strain evidence="1">ChiSjej1B19-7085</strain>
    </source>
</reference>
<evidence type="ECO:0000313" key="2">
    <source>
        <dbReference type="Proteomes" id="UP000886785"/>
    </source>
</evidence>
<evidence type="ECO:0008006" key="3">
    <source>
        <dbReference type="Google" id="ProtNLM"/>
    </source>
</evidence>
<accession>A0A9D1DS72</accession>
<dbReference type="AlphaFoldDB" id="A0A9D1DS72"/>
<protein>
    <recommendedName>
        <fullName evidence="3">ATPase</fullName>
    </recommendedName>
</protein>